<accession>A0A9Q0QQU3</accession>
<comment type="caution">
    <text evidence="2">The sequence shown here is derived from an EMBL/GenBank/DDBJ whole genome shotgun (WGS) entry which is preliminary data.</text>
</comment>
<reference evidence="2" key="1">
    <citation type="journal article" date="2023" name="Plant J.">
        <title>The genome of the king protea, Protea cynaroides.</title>
        <authorList>
            <person name="Chang J."/>
            <person name="Duong T.A."/>
            <person name="Schoeman C."/>
            <person name="Ma X."/>
            <person name="Roodt D."/>
            <person name="Barker N."/>
            <person name="Li Z."/>
            <person name="Van de Peer Y."/>
            <person name="Mizrachi E."/>
        </authorList>
    </citation>
    <scope>NUCLEOTIDE SEQUENCE</scope>
    <source>
        <tissue evidence="2">Young leaves</tissue>
    </source>
</reference>
<evidence type="ECO:0000256" key="1">
    <source>
        <dbReference type="SAM" id="MobiDB-lite"/>
    </source>
</evidence>
<dbReference type="OrthoDB" id="1433902at2759"/>
<gene>
    <name evidence="2" type="ORF">NE237_015336</name>
</gene>
<evidence type="ECO:0000313" key="2">
    <source>
        <dbReference type="EMBL" id="KAJ4968635.1"/>
    </source>
</evidence>
<protein>
    <recommendedName>
        <fullName evidence="4">Retrotransposon gag domain-containing protein</fullName>
    </recommendedName>
</protein>
<organism evidence="2 3">
    <name type="scientific">Protea cynaroides</name>
    <dbReference type="NCBI Taxonomy" id="273540"/>
    <lineage>
        <taxon>Eukaryota</taxon>
        <taxon>Viridiplantae</taxon>
        <taxon>Streptophyta</taxon>
        <taxon>Embryophyta</taxon>
        <taxon>Tracheophyta</taxon>
        <taxon>Spermatophyta</taxon>
        <taxon>Magnoliopsida</taxon>
        <taxon>Proteales</taxon>
        <taxon>Proteaceae</taxon>
        <taxon>Protea</taxon>
    </lineage>
</organism>
<dbReference type="EMBL" id="JAMYWD010000006">
    <property type="protein sequence ID" value="KAJ4968635.1"/>
    <property type="molecule type" value="Genomic_DNA"/>
</dbReference>
<keyword evidence="3" id="KW-1185">Reference proteome</keyword>
<name>A0A9Q0QQU3_9MAGN</name>
<dbReference type="AlphaFoldDB" id="A0A9Q0QQU3"/>
<feature type="region of interest" description="Disordered" evidence="1">
    <location>
        <begin position="147"/>
        <end position="172"/>
    </location>
</feature>
<evidence type="ECO:0000313" key="3">
    <source>
        <dbReference type="Proteomes" id="UP001141806"/>
    </source>
</evidence>
<sequence>MGVMEKVLKRFHNQNPQTFRGTTDEPLQATEWLKNMERIFEVMECTKTQKVICASHVLLGEADVWWQTSKKIVEADGRTPTWAKFEYVKRLYELSQFVSPVTTNEQKARQFEKGLREDIRGSFTMLQLPTYAAVLEKAMILDACSSRGSQTGDKALGKRIMDRRDFKQPQKF</sequence>
<proteinExistence type="predicted"/>
<feature type="compositionally biased region" description="Basic and acidic residues" evidence="1">
    <location>
        <begin position="155"/>
        <end position="172"/>
    </location>
</feature>
<dbReference type="Proteomes" id="UP001141806">
    <property type="component" value="Unassembled WGS sequence"/>
</dbReference>
<evidence type="ECO:0008006" key="4">
    <source>
        <dbReference type="Google" id="ProtNLM"/>
    </source>
</evidence>